<feature type="region of interest" description="Disordered" evidence="1">
    <location>
        <begin position="40"/>
        <end position="60"/>
    </location>
</feature>
<dbReference type="AlphaFoldDB" id="A0A4P7NGJ9"/>
<evidence type="ECO:0000256" key="1">
    <source>
        <dbReference type="SAM" id="MobiDB-lite"/>
    </source>
</evidence>
<sequence>MTNKLLHHATHAAHATHASHTTHAAGRTLLLGSLNDGNLGGTQKRGDTAGVKETGADDLQGVDDTGIDHVDVLALGGIVALAEVGAELVHELANNDGALKTGVLDDRPGRAGDGVLDDADTELLVEVGRLDVAQGLAGSLEQSGTTTGQDTLLDGGAGGVKGIDEAVLLLTDLDLRRAADLDDGNTARELGQTLLELLLLVLRGGWVSHNTTDLLAPLGDHVLAALAVKDNGVLLGDGDGSGGAEHVNGSLLQLDVKLISEDGTVGENSNVAKDRLAVVTEAGGLDGSDLELAAELVQNADSQSLALNVLGDDDKRPAGLGRDLKGGDDNQGLLELNLLSLGIGDEVRRHEAAVEPHTLGNLELVNQGLALLDGDDTLLADLLHGVGNHLADVHVAVGRDGGDLGNLLSAGDVAFLLVQELDDGVDGSLDTAAEIHGVAASGNVLDGLGEDGASEDSGRGGTVTGDLVGLGRDVLEELGTKVLELVLEGNGLCDGHTI</sequence>
<evidence type="ECO:0000313" key="2">
    <source>
        <dbReference type="EMBL" id="QBZ61067.1"/>
    </source>
</evidence>
<protein>
    <recommendedName>
        <fullName evidence="4">NAD-specific glutamate dehydrogenase</fullName>
    </recommendedName>
</protein>
<reference evidence="2 3" key="1">
    <citation type="journal article" date="2019" name="Mol. Biol. Evol.">
        <title>Blast fungal genomes show frequent chromosomal changes, gene gains and losses, and effector gene turnover.</title>
        <authorList>
            <person name="Gomez Luciano L.B."/>
            <person name="Jason Tsai I."/>
            <person name="Chuma I."/>
            <person name="Tosa Y."/>
            <person name="Chen Y.H."/>
            <person name="Li J.Y."/>
            <person name="Li M.Y."/>
            <person name="Jade Lu M.Y."/>
            <person name="Nakayashiki H."/>
            <person name="Li W.H."/>
        </authorList>
    </citation>
    <scope>NUCLEOTIDE SEQUENCE [LARGE SCALE GENOMIC DNA]</scope>
    <source>
        <strain evidence="2">MZ5-1-6</strain>
    </source>
</reference>
<feature type="compositionally biased region" description="Low complexity" evidence="1">
    <location>
        <begin position="12"/>
        <end position="21"/>
    </location>
</feature>
<organism evidence="2 3">
    <name type="scientific">Pyricularia oryzae</name>
    <name type="common">Rice blast fungus</name>
    <name type="synonym">Magnaporthe oryzae</name>
    <dbReference type="NCBI Taxonomy" id="318829"/>
    <lineage>
        <taxon>Eukaryota</taxon>
        <taxon>Fungi</taxon>
        <taxon>Dikarya</taxon>
        <taxon>Ascomycota</taxon>
        <taxon>Pezizomycotina</taxon>
        <taxon>Sordariomycetes</taxon>
        <taxon>Sordariomycetidae</taxon>
        <taxon>Magnaporthales</taxon>
        <taxon>Pyriculariaceae</taxon>
        <taxon>Pyricularia</taxon>
    </lineage>
</organism>
<proteinExistence type="predicted"/>
<feature type="region of interest" description="Disordered" evidence="1">
    <location>
        <begin position="1"/>
        <end position="21"/>
    </location>
</feature>
<evidence type="ECO:0008006" key="4">
    <source>
        <dbReference type="Google" id="ProtNLM"/>
    </source>
</evidence>
<evidence type="ECO:0000313" key="3">
    <source>
        <dbReference type="Proteomes" id="UP000294847"/>
    </source>
</evidence>
<dbReference type="AntiFam" id="ANF00222">
    <property type="entry name" value="Shadow ORF (opposite groL1)"/>
</dbReference>
<name>A0A4P7NGJ9_PYROR</name>
<dbReference type="EMBL" id="CP034207">
    <property type="protein sequence ID" value="QBZ61067.1"/>
    <property type="molecule type" value="Genomic_DNA"/>
</dbReference>
<feature type="compositionally biased region" description="Basic residues" evidence="1">
    <location>
        <begin position="1"/>
        <end position="11"/>
    </location>
</feature>
<gene>
    <name evidence="2" type="ORF">PoMZ_08013</name>
</gene>
<accession>A0A4P7NGJ9</accession>
<dbReference type="Proteomes" id="UP000294847">
    <property type="component" value="Chromosome 4"/>
</dbReference>